<evidence type="ECO:0000256" key="2">
    <source>
        <dbReference type="SAM" id="Phobius"/>
    </source>
</evidence>
<gene>
    <name evidence="3" type="ORF">MELLADRAFT_79631</name>
</gene>
<dbReference type="InParanoid" id="F4S9H5"/>
<dbReference type="AlphaFoldDB" id="F4S9H5"/>
<dbReference type="HOGENOM" id="CLU_007169_0_0_1"/>
<sequence>MAFVFVGTGPEALPFEDEEEVSDHKRDLDVDLEIPLNNRKRSSPIIAFFKPIFSFINMRLLIGGILVGGTVALMHYSAGFHASFRREYTASKLASSIVLACFASTAALVVFFRFQSQWQHNWWKRLLCAILLSTGVCGMHYLGLSGTQWYVPADRVEGFSLGAKSSTVLTIAISIMCFGVCIISLMITLSDFLVTRESRRKARRVAIASVIFDKTGRVLVNLDGMLPMSEVESDLPLKDITQELNIRQPTFQWLYALSCDWSIIDPFIPRIVARSLGLEGKESKGWHGINFVGVPMSSMGVLFDTVLRTGTRVVPPSPDSKNGRLIRNDEESSMFSVAAPAQRQQGIMLFLVRELVNTEQDSTDSYLRRGFRFADPRWLSPILADRAGVPKIEIDGLLEHLKLYARRGMKPCVRSGGSYVGFFAVRPSISRQGGIDTLVYQFARHQIPAYRLPDVEVITEEMRAWIVSMSGRSMKEIGEFCLKEVNKDVHMPGRQAEDMWIFKSSLILAIDAMINNLSMFAKLSEKSFLSAEIVEVPSSDDDSTSTASMVIFHAAFPAPVRHGHELPGLAIPHEVSGTYQTLEPMPTFTFMPYSFFAKSQMMLLKGNNARKFAKECRSDLIKRYHVPVESLHPYLTSPQDRKTPCMDQMMTSLSRPEHALVQKEPNITVNDEYDDIHTDLMLRYEDMRAAPVPHEGKLGRRRASGMSAMTMDSNLSSLQQTLFDEISAKPIPQRTTDQIDIQFRNEFPDNALSESVRSPSDNNDFSPIGSTWRSPDSDGVAAPAYSPLRLPPALGSPLKAGGITKHSQLLRNSLLPPRRPHTADDGKVQKKAMIGNPTNRIVRPSTANAAASGSHSVGGEAILDPRAFLEHPRRVISNRSLSQSESSRYQRPFTSAQMVSLPSKRMAHPLAINARLRSDDWASRCLDGLEQSTSGQELLGVDW</sequence>
<feature type="transmembrane region" description="Helical" evidence="2">
    <location>
        <begin position="93"/>
        <end position="114"/>
    </location>
</feature>
<dbReference type="STRING" id="747676.F4S9H5"/>
<feature type="region of interest" description="Disordered" evidence="1">
    <location>
        <begin position="751"/>
        <end position="784"/>
    </location>
</feature>
<dbReference type="VEuPathDB" id="FungiDB:MELLADRAFT_79631"/>
<keyword evidence="2" id="KW-0812">Transmembrane</keyword>
<evidence type="ECO:0000313" key="4">
    <source>
        <dbReference type="Proteomes" id="UP000001072"/>
    </source>
</evidence>
<dbReference type="OrthoDB" id="264015at2759"/>
<feature type="transmembrane region" description="Helical" evidence="2">
    <location>
        <begin position="48"/>
        <end position="73"/>
    </location>
</feature>
<feature type="compositionally biased region" description="Polar residues" evidence="1">
    <location>
        <begin position="752"/>
        <end position="774"/>
    </location>
</feature>
<dbReference type="GeneID" id="18933294"/>
<dbReference type="KEGG" id="mlr:MELLADRAFT_79631"/>
<feature type="region of interest" description="Disordered" evidence="1">
    <location>
        <begin position="809"/>
        <end position="840"/>
    </location>
</feature>
<feature type="transmembrane region" description="Helical" evidence="2">
    <location>
        <begin position="171"/>
        <end position="194"/>
    </location>
</feature>
<evidence type="ECO:0008006" key="5">
    <source>
        <dbReference type="Google" id="ProtNLM"/>
    </source>
</evidence>
<dbReference type="RefSeq" id="XP_007418006.1">
    <property type="nucleotide sequence ID" value="XM_007417944.1"/>
</dbReference>
<name>F4S9H5_MELLP</name>
<feature type="transmembrane region" description="Helical" evidence="2">
    <location>
        <begin position="126"/>
        <end position="151"/>
    </location>
</feature>
<evidence type="ECO:0000256" key="1">
    <source>
        <dbReference type="SAM" id="MobiDB-lite"/>
    </source>
</evidence>
<keyword evidence="2" id="KW-0472">Membrane</keyword>
<dbReference type="EMBL" id="GL883170">
    <property type="protein sequence ID" value="EGF98730.1"/>
    <property type="molecule type" value="Genomic_DNA"/>
</dbReference>
<evidence type="ECO:0000313" key="3">
    <source>
        <dbReference type="EMBL" id="EGF98730.1"/>
    </source>
</evidence>
<keyword evidence="2" id="KW-1133">Transmembrane helix</keyword>
<dbReference type="PANTHER" id="PTHR35152:SF1">
    <property type="entry name" value="DOMAIN SIGNALLING PROTEIN, PUTATIVE (AFU_ORTHOLOGUE AFUA_5G11310)-RELATED"/>
    <property type="match status" value="1"/>
</dbReference>
<dbReference type="Proteomes" id="UP000001072">
    <property type="component" value="Unassembled WGS sequence"/>
</dbReference>
<dbReference type="eggNOG" id="ENOG502R57D">
    <property type="taxonomic scope" value="Eukaryota"/>
</dbReference>
<accession>F4S9H5</accession>
<reference evidence="4" key="1">
    <citation type="journal article" date="2011" name="Proc. Natl. Acad. Sci. U.S.A.">
        <title>Obligate biotrophy features unraveled by the genomic analysis of rust fungi.</title>
        <authorList>
            <person name="Duplessis S."/>
            <person name="Cuomo C.A."/>
            <person name="Lin Y.-C."/>
            <person name="Aerts A."/>
            <person name="Tisserant E."/>
            <person name="Veneault-Fourrey C."/>
            <person name="Joly D.L."/>
            <person name="Hacquard S."/>
            <person name="Amselem J."/>
            <person name="Cantarel B.L."/>
            <person name="Chiu R."/>
            <person name="Coutinho P.M."/>
            <person name="Feau N."/>
            <person name="Field M."/>
            <person name="Frey P."/>
            <person name="Gelhaye E."/>
            <person name="Goldberg J."/>
            <person name="Grabherr M.G."/>
            <person name="Kodira C.D."/>
            <person name="Kohler A."/>
            <person name="Kuees U."/>
            <person name="Lindquist E.A."/>
            <person name="Lucas S.M."/>
            <person name="Mago R."/>
            <person name="Mauceli E."/>
            <person name="Morin E."/>
            <person name="Murat C."/>
            <person name="Pangilinan J.L."/>
            <person name="Park R."/>
            <person name="Pearson M."/>
            <person name="Quesneville H."/>
            <person name="Rouhier N."/>
            <person name="Sakthikumar S."/>
            <person name="Salamov A.A."/>
            <person name="Schmutz J."/>
            <person name="Selles B."/>
            <person name="Shapiro H."/>
            <person name="Tanguay P."/>
            <person name="Tuskan G.A."/>
            <person name="Henrissat B."/>
            <person name="Van de Peer Y."/>
            <person name="Rouze P."/>
            <person name="Ellis J.G."/>
            <person name="Dodds P.N."/>
            <person name="Schein J.E."/>
            <person name="Zhong S."/>
            <person name="Hamelin R.C."/>
            <person name="Grigoriev I.V."/>
            <person name="Szabo L.J."/>
            <person name="Martin F."/>
        </authorList>
    </citation>
    <scope>NUCLEOTIDE SEQUENCE [LARGE SCALE GENOMIC DNA]</scope>
    <source>
        <strain evidence="4">98AG31 / pathotype 3-4-7</strain>
    </source>
</reference>
<dbReference type="PANTHER" id="PTHR35152">
    <property type="entry name" value="DOMAIN SIGNALLING PROTEIN, PUTATIVE (AFU_ORTHOLOGUE AFUA_5G11310)-RELATED"/>
    <property type="match status" value="1"/>
</dbReference>
<keyword evidence="4" id="KW-1185">Reference proteome</keyword>
<protein>
    <recommendedName>
        <fullName evidence="5">MHYT domain-containing protein</fullName>
    </recommendedName>
</protein>
<organism evidence="4">
    <name type="scientific">Melampsora larici-populina (strain 98AG31 / pathotype 3-4-7)</name>
    <name type="common">Poplar leaf rust fungus</name>
    <dbReference type="NCBI Taxonomy" id="747676"/>
    <lineage>
        <taxon>Eukaryota</taxon>
        <taxon>Fungi</taxon>
        <taxon>Dikarya</taxon>
        <taxon>Basidiomycota</taxon>
        <taxon>Pucciniomycotina</taxon>
        <taxon>Pucciniomycetes</taxon>
        <taxon>Pucciniales</taxon>
        <taxon>Melampsoraceae</taxon>
        <taxon>Melampsora</taxon>
    </lineage>
</organism>
<proteinExistence type="predicted"/>